<gene>
    <name evidence="2" type="ORF">TRIHO_00350</name>
</gene>
<dbReference type="OrthoDB" id="7595201at2"/>
<organism evidence="2 3">
    <name type="scientific">Tritonibacter horizontis</name>
    <dbReference type="NCBI Taxonomy" id="1768241"/>
    <lineage>
        <taxon>Bacteria</taxon>
        <taxon>Pseudomonadati</taxon>
        <taxon>Pseudomonadota</taxon>
        <taxon>Alphaproteobacteria</taxon>
        <taxon>Rhodobacterales</taxon>
        <taxon>Paracoccaceae</taxon>
        <taxon>Tritonibacter</taxon>
    </lineage>
</organism>
<feature type="domain" description="Knr4/Smi1-like" evidence="1">
    <location>
        <begin position="9"/>
        <end position="142"/>
    </location>
</feature>
<proteinExistence type="predicted"/>
<comment type="caution">
    <text evidence="2">The sequence shown here is derived from an EMBL/GenBank/DDBJ whole genome shotgun (WGS) entry which is preliminary data.</text>
</comment>
<dbReference type="SMART" id="SM00860">
    <property type="entry name" value="SMI1_KNR4"/>
    <property type="match status" value="1"/>
</dbReference>
<dbReference type="AlphaFoldDB" id="A0A132C505"/>
<dbReference type="Gene3D" id="3.40.1580.10">
    <property type="entry name" value="SMI1/KNR4-like"/>
    <property type="match status" value="1"/>
</dbReference>
<dbReference type="Proteomes" id="UP000068382">
    <property type="component" value="Unassembled WGS sequence"/>
</dbReference>
<reference evidence="2 3" key="1">
    <citation type="submission" date="2015-12" db="EMBL/GenBank/DDBJ databases">
        <title>Genome sequence of the marine Rhodobacteraceae strain O3.65, Candidatus Tritonibacter horizontis.</title>
        <authorList>
            <person name="Poehlein A."/>
            <person name="Giebel H.A."/>
            <person name="Voget S."/>
            <person name="Brinkhoff T."/>
        </authorList>
    </citation>
    <scope>NUCLEOTIDE SEQUENCE [LARGE SCALE GENOMIC DNA]</scope>
    <source>
        <strain evidence="2 3">O3.65</strain>
    </source>
</reference>
<dbReference type="EMBL" id="LPUY01000005">
    <property type="protein sequence ID" value="KUP95077.1"/>
    <property type="molecule type" value="Genomic_DNA"/>
</dbReference>
<accession>A0A132C505</accession>
<dbReference type="SUPFAM" id="SSF160631">
    <property type="entry name" value="SMI1/KNR4-like"/>
    <property type="match status" value="1"/>
</dbReference>
<evidence type="ECO:0000313" key="2">
    <source>
        <dbReference type="EMBL" id="KUP95077.1"/>
    </source>
</evidence>
<dbReference type="RefSeq" id="WP_082704962.1">
    <property type="nucleotide sequence ID" value="NZ_LPUY01000005.1"/>
</dbReference>
<name>A0A132C505_9RHOB</name>
<dbReference type="InterPro" id="IPR018958">
    <property type="entry name" value="Knr4/Smi1-like_dom"/>
</dbReference>
<evidence type="ECO:0000313" key="3">
    <source>
        <dbReference type="Proteomes" id="UP000068382"/>
    </source>
</evidence>
<protein>
    <submittedName>
        <fullName evidence="2">SMI1 / KNR4 family protein</fullName>
    </submittedName>
</protein>
<keyword evidence="3" id="KW-1185">Reference proteome</keyword>
<dbReference type="InterPro" id="IPR037883">
    <property type="entry name" value="Knr4/Smi1-like_sf"/>
</dbReference>
<dbReference type="Pfam" id="PF09346">
    <property type="entry name" value="SMI1_KNR4"/>
    <property type="match status" value="1"/>
</dbReference>
<evidence type="ECO:0000259" key="1">
    <source>
        <dbReference type="SMART" id="SM00860"/>
    </source>
</evidence>
<sequence length="146" mass="16495">MRPGRTPTPASLAPDTLDLLERVLDARLPPAYRDWLGRRNGQTPENRHVTFMKNGRPSSTTLHALYAVNSEHSFNDLWHYHSTYGQELRPWYLSIGNDDGGNQIVLALKGPNHRKVFFHDHEVPFDVGLHLIAPSFEAFLTGLTPG</sequence>